<reference evidence="1" key="1">
    <citation type="thesis" date="2020" institute="ProQuest LLC" country="789 East Eisenhower Parkway, Ann Arbor, MI, USA">
        <title>Comparative Genomics and Chromosome Evolution.</title>
        <authorList>
            <person name="Mudd A.B."/>
        </authorList>
    </citation>
    <scope>NUCLEOTIDE SEQUENCE</scope>
    <source>
        <strain evidence="1">HN-11 Male</strain>
        <tissue evidence="1">Kidney and liver</tissue>
    </source>
</reference>
<name>A0A8J6EMN5_ELECQ</name>
<sequence length="90" mass="9361">MDAWGGWAAALPPSGGSRGRVVAGLRRSQQMAGPMHGWCVVGGLRRSRQVEITLWGTTVSGVKGAADTWSGWAAVLQPGGGSRRCVGWQG</sequence>
<keyword evidence="2" id="KW-1185">Reference proteome</keyword>
<proteinExistence type="predicted"/>
<dbReference type="EMBL" id="WNTK01000109">
    <property type="protein sequence ID" value="KAG9471736.1"/>
    <property type="molecule type" value="Genomic_DNA"/>
</dbReference>
<protein>
    <submittedName>
        <fullName evidence="1">Uncharacterized protein</fullName>
    </submittedName>
</protein>
<comment type="caution">
    <text evidence="1">The sequence shown here is derived from an EMBL/GenBank/DDBJ whole genome shotgun (WGS) entry which is preliminary data.</text>
</comment>
<evidence type="ECO:0000313" key="1">
    <source>
        <dbReference type="EMBL" id="KAG9471736.1"/>
    </source>
</evidence>
<dbReference type="Proteomes" id="UP000770717">
    <property type="component" value="Unassembled WGS sequence"/>
</dbReference>
<evidence type="ECO:0000313" key="2">
    <source>
        <dbReference type="Proteomes" id="UP000770717"/>
    </source>
</evidence>
<dbReference type="AlphaFoldDB" id="A0A8J6EMN5"/>
<organism evidence="1 2">
    <name type="scientific">Eleutherodactylus coqui</name>
    <name type="common">Puerto Rican coqui</name>
    <dbReference type="NCBI Taxonomy" id="57060"/>
    <lineage>
        <taxon>Eukaryota</taxon>
        <taxon>Metazoa</taxon>
        <taxon>Chordata</taxon>
        <taxon>Craniata</taxon>
        <taxon>Vertebrata</taxon>
        <taxon>Euteleostomi</taxon>
        <taxon>Amphibia</taxon>
        <taxon>Batrachia</taxon>
        <taxon>Anura</taxon>
        <taxon>Neobatrachia</taxon>
        <taxon>Hyloidea</taxon>
        <taxon>Eleutherodactylidae</taxon>
        <taxon>Eleutherodactylinae</taxon>
        <taxon>Eleutherodactylus</taxon>
        <taxon>Eleutherodactylus</taxon>
    </lineage>
</organism>
<accession>A0A8J6EMN5</accession>
<gene>
    <name evidence="1" type="ORF">GDO78_023176</name>
</gene>